<dbReference type="EMBL" id="NQVE01000159">
    <property type="protein sequence ID" value="RAL43288.1"/>
    <property type="molecule type" value="Genomic_DNA"/>
</dbReference>
<keyword evidence="5" id="KW-1185">Reference proteome</keyword>
<proteinExistence type="predicted"/>
<dbReference type="Pfam" id="PF00187">
    <property type="entry name" value="Chitin_bind_1"/>
    <property type="match status" value="1"/>
</dbReference>
<reference evidence="4 5" key="1">
    <citation type="submission" date="2018-06" db="EMBL/GenBank/DDBJ databases">
        <title>The Genome of Cuscuta australis (Dodder) Provides Insight into the Evolution of Plant Parasitism.</title>
        <authorList>
            <person name="Liu H."/>
        </authorList>
    </citation>
    <scope>NUCLEOTIDE SEQUENCE [LARGE SCALE GENOMIC DNA]</scope>
    <source>
        <strain evidence="5">cv. Yunnan</strain>
        <tissue evidence="4">Vines</tissue>
    </source>
</reference>
<evidence type="ECO:0000313" key="5">
    <source>
        <dbReference type="Proteomes" id="UP000249390"/>
    </source>
</evidence>
<dbReference type="Gene3D" id="3.30.60.10">
    <property type="entry name" value="Endochitinase-like"/>
    <property type="match status" value="1"/>
</dbReference>
<keyword evidence="1" id="KW-0147">Chitin-binding</keyword>
<accession>A0A328DFJ0</accession>
<dbReference type="InterPro" id="IPR036861">
    <property type="entry name" value="Endochitinase-like_sf"/>
</dbReference>
<comment type="caution">
    <text evidence="4">The sequence shown here is derived from an EMBL/GenBank/DDBJ whole genome shotgun (WGS) entry which is preliminary data.</text>
</comment>
<dbReference type="Proteomes" id="UP000249390">
    <property type="component" value="Unassembled WGS sequence"/>
</dbReference>
<sequence length="83" mass="8789">MKLTSSSSVLVITTMALAMLLITTTDAFQCGQQAGGALCANRWCCSRWGYCGLSCGWLSKRWFIKGNGGGINLGLEDATFGST</sequence>
<feature type="signal peptide" evidence="2">
    <location>
        <begin position="1"/>
        <end position="27"/>
    </location>
</feature>
<evidence type="ECO:0000256" key="1">
    <source>
        <dbReference type="ARBA" id="ARBA00022669"/>
    </source>
</evidence>
<evidence type="ECO:0000259" key="3">
    <source>
        <dbReference type="SMART" id="SM00270"/>
    </source>
</evidence>
<feature type="chain" id="PRO_5016311921" description="Chitin-binding type-1 domain-containing protein" evidence="2">
    <location>
        <begin position="28"/>
        <end position="83"/>
    </location>
</feature>
<dbReference type="CDD" id="cd00035">
    <property type="entry name" value="ChtBD1"/>
    <property type="match status" value="1"/>
</dbReference>
<dbReference type="AlphaFoldDB" id="A0A328DFJ0"/>
<keyword evidence="2" id="KW-0732">Signal</keyword>
<organism evidence="4 5">
    <name type="scientific">Cuscuta australis</name>
    <dbReference type="NCBI Taxonomy" id="267555"/>
    <lineage>
        <taxon>Eukaryota</taxon>
        <taxon>Viridiplantae</taxon>
        <taxon>Streptophyta</taxon>
        <taxon>Embryophyta</taxon>
        <taxon>Tracheophyta</taxon>
        <taxon>Spermatophyta</taxon>
        <taxon>Magnoliopsida</taxon>
        <taxon>eudicotyledons</taxon>
        <taxon>Gunneridae</taxon>
        <taxon>Pentapetalae</taxon>
        <taxon>asterids</taxon>
        <taxon>lamiids</taxon>
        <taxon>Solanales</taxon>
        <taxon>Convolvulaceae</taxon>
        <taxon>Cuscuteae</taxon>
        <taxon>Cuscuta</taxon>
        <taxon>Cuscuta subgen. Grammica</taxon>
        <taxon>Cuscuta sect. Cleistogrammica</taxon>
    </lineage>
</organism>
<protein>
    <recommendedName>
        <fullName evidence="3">Chitin-binding type-1 domain-containing protein</fullName>
    </recommendedName>
</protein>
<name>A0A328DFJ0_9ASTE</name>
<gene>
    <name evidence="4" type="ORF">DM860_015178</name>
</gene>
<evidence type="ECO:0000256" key="2">
    <source>
        <dbReference type="SAM" id="SignalP"/>
    </source>
</evidence>
<dbReference type="GO" id="GO:0008061">
    <property type="term" value="F:chitin binding"/>
    <property type="evidence" value="ECO:0007669"/>
    <property type="project" value="UniProtKB-KW"/>
</dbReference>
<dbReference type="InterPro" id="IPR001002">
    <property type="entry name" value="Chitin-bd_1"/>
</dbReference>
<dbReference type="SMART" id="SM00270">
    <property type="entry name" value="ChtBD1"/>
    <property type="match status" value="1"/>
</dbReference>
<evidence type="ECO:0000313" key="4">
    <source>
        <dbReference type="EMBL" id="RAL43288.1"/>
    </source>
</evidence>
<feature type="domain" description="Chitin-binding type-1" evidence="3">
    <location>
        <begin position="29"/>
        <end position="60"/>
    </location>
</feature>
<dbReference type="SUPFAM" id="SSF57016">
    <property type="entry name" value="Plant lectins/antimicrobial peptides"/>
    <property type="match status" value="1"/>
</dbReference>